<dbReference type="RefSeq" id="WP_109320058.1">
    <property type="nucleotide sequence ID" value="NZ_QFWT01000005.1"/>
</dbReference>
<feature type="signal peptide" evidence="10">
    <location>
        <begin position="1"/>
        <end position="24"/>
    </location>
</feature>
<evidence type="ECO:0000256" key="7">
    <source>
        <dbReference type="ARBA" id="ARBA00023114"/>
    </source>
</evidence>
<keyword evidence="3" id="KW-0813">Transport</keyword>
<dbReference type="PANTHER" id="PTHR38762:SF1">
    <property type="entry name" value="CRYPTIC OUTER MEMBRANE PORIN BGLH-RELATED"/>
    <property type="match status" value="1"/>
</dbReference>
<dbReference type="GO" id="GO:0006811">
    <property type="term" value="P:monoatomic ion transport"/>
    <property type="evidence" value="ECO:0007669"/>
    <property type="project" value="UniProtKB-KW"/>
</dbReference>
<dbReference type="OrthoDB" id="106611at2"/>
<evidence type="ECO:0000256" key="8">
    <source>
        <dbReference type="ARBA" id="ARBA00023136"/>
    </source>
</evidence>
<dbReference type="InterPro" id="IPR036998">
    <property type="entry name" value="Porin_LamB_sf"/>
</dbReference>
<reference evidence="11 12" key="1">
    <citation type="submission" date="2018-05" db="EMBL/GenBank/DDBJ databases">
        <title>Vibrio limimaris sp. nov., isolated from marine sediment.</title>
        <authorList>
            <person name="Li C.-M."/>
        </authorList>
    </citation>
    <scope>NUCLEOTIDE SEQUENCE [LARGE SCALE GENOMIC DNA]</scope>
    <source>
        <strain evidence="11 12">E4404</strain>
    </source>
</reference>
<evidence type="ECO:0000256" key="3">
    <source>
        <dbReference type="ARBA" id="ARBA00022448"/>
    </source>
</evidence>
<organism evidence="11 12">
    <name type="scientific">Vibrio albus</name>
    <dbReference type="NCBI Taxonomy" id="2200953"/>
    <lineage>
        <taxon>Bacteria</taxon>
        <taxon>Pseudomonadati</taxon>
        <taxon>Pseudomonadota</taxon>
        <taxon>Gammaproteobacteria</taxon>
        <taxon>Vibrionales</taxon>
        <taxon>Vibrionaceae</taxon>
        <taxon>Vibrio</taxon>
    </lineage>
</organism>
<gene>
    <name evidence="11" type="ORF">DI392_11340</name>
</gene>
<comment type="similarity">
    <text evidence="2">Belongs to the porin LamB (TC 1.B.3) family.</text>
</comment>
<dbReference type="InterPro" id="IPR003192">
    <property type="entry name" value="Porin_LamB"/>
</dbReference>
<accession>A0A2U3B9R4</accession>
<feature type="chain" id="PRO_5015706720" evidence="10">
    <location>
        <begin position="25"/>
        <end position="469"/>
    </location>
</feature>
<dbReference type="AlphaFoldDB" id="A0A2U3B9R4"/>
<evidence type="ECO:0000313" key="11">
    <source>
        <dbReference type="EMBL" id="PWI33475.1"/>
    </source>
</evidence>
<evidence type="ECO:0000313" key="12">
    <source>
        <dbReference type="Proteomes" id="UP000245362"/>
    </source>
</evidence>
<dbReference type="SUPFAM" id="SSF56935">
    <property type="entry name" value="Porins"/>
    <property type="match status" value="1"/>
</dbReference>
<dbReference type="GO" id="GO:0046930">
    <property type="term" value="C:pore complex"/>
    <property type="evidence" value="ECO:0007669"/>
    <property type="project" value="UniProtKB-KW"/>
</dbReference>
<evidence type="ECO:0000256" key="1">
    <source>
        <dbReference type="ARBA" id="ARBA00004571"/>
    </source>
</evidence>
<dbReference type="EMBL" id="QFWT01000005">
    <property type="protein sequence ID" value="PWI33475.1"/>
    <property type="molecule type" value="Genomic_DNA"/>
</dbReference>
<name>A0A2U3B9R4_9VIBR</name>
<keyword evidence="9" id="KW-0998">Cell outer membrane</keyword>
<evidence type="ECO:0000256" key="9">
    <source>
        <dbReference type="ARBA" id="ARBA00023237"/>
    </source>
</evidence>
<evidence type="ECO:0000256" key="2">
    <source>
        <dbReference type="ARBA" id="ARBA00007055"/>
    </source>
</evidence>
<dbReference type="Proteomes" id="UP000245362">
    <property type="component" value="Unassembled WGS sequence"/>
</dbReference>
<evidence type="ECO:0000256" key="4">
    <source>
        <dbReference type="ARBA" id="ARBA00022452"/>
    </source>
</evidence>
<comment type="subcellular location">
    <subcellularLocation>
        <location evidence="1">Cell outer membrane</location>
        <topology evidence="1">Multi-pass membrane protein</topology>
    </subcellularLocation>
</comment>
<evidence type="ECO:0000256" key="6">
    <source>
        <dbReference type="ARBA" id="ARBA00023065"/>
    </source>
</evidence>
<comment type="caution">
    <text evidence="11">The sequence shown here is derived from an EMBL/GenBank/DDBJ whole genome shotgun (WGS) entry which is preliminary data.</text>
</comment>
<dbReference type="Gene3D" id="2.40.170.10">
    <property type="entry name" value="Porin, LamB type"/>
    <property type="match status" value="1"/>
</dbReference>
<proteinExistence type="inferred from homology"/>
<dbReference type="GO" id="GO:0009279">
    <property type="term" value="C:cell outer membrane"/>
    <property type="evidence" value="ECO:0007669"/>
    <property type="project" value="UniProtKB-SubCell"/>
</dbReference>
<dbReference type="GO" id="GO:0015144">
    <property type="term" value="F:carbohydrate transmembrane transporter activity"/>
    <property type="evidence" value="ECO:0007669"/>
    <property type="project" value="TreeGrafter"/>
</dbReference>
<dbReference type="Pfam" id="PF02264">
    <property type="entry name" value="LamB"/>
    <property type="match status" value="1"/>
</dbReference>
<evidence type="ECO:0000256" key="10">
    <source>
        <dbReference type="SAM" id="SignalP"/>
    </source>
</evidence>
<keyword evidence="12" id="KW-1185">Reference proteome</keyword>
<keyword evidence="7" id="KW-0626">Porin</keyword>
<dbReference type="InterPro" id="IPR050286">
    <property type="entry name" value="G_neg_Bact_CarbUptk_Porin"/>
</dbReference>
<protein>
    <submittedName>
        <fullName evidence="11">Cryptic outer membrane porin BglH</fullName>
    </submittedName>
</protein>
<dbReference type="GO" id="GO:0015774">
    <property type="term" value="P:polysaccharide transport"/>
    <property type="evidence" value="ECO:0007669"/>
    <property type="project" value="TreeGrafter"/>
</dbReference>
<keyword evidence="10" id="KW-0732">Signal</keyword>
<keyword evidence="4" id="KW-1134">Transmembrane beta strand</keyword>
<keyword evidence="5" id="KW-0812">Transmembrane</keyword>
<keyword evidence="6" id="KW-0406">Ion transport</keyword>
<sequence>MKRQFKLNPLSLLLPLVCAQSVLAEEAAPVFTDFATQNGFSLSGYFRAGYATGDEGAPEAYAVGGLGRFGNEYDGWFDIMLNQRIYEANEKKVTAHVQLDGDMELSKSSESFDNDNDGNFMQFSDMYVNASGFLPALPEANLWVGRHRMRDYEMQMLDWNGYKASSAAGIGLENIALSNGAMDIALIREDFDYCDKSDTYYGCSNSVALNTNKIDLRLKNISLADKLSLSFYATYQAANKSDAVKSAEGSGNYYEVKDAYNVLAALHQDFDTMGFNEYVINVANNSMAGHMADISNANAQFGGLIATGENNNYSGEHTDGTAWRLMSQGEQYFLDNKLIVANSFVIGGGKDVYSYEMLTSHTDFETLRLAVRPAWIWDQYNQTGVELGYFTQTNTVNNQDYDESGYKMTLFHSFKVATSMLRSRPEIRFYATYLESTDNEILGDSGYAFGNGQFDDQLSAGVQVELFWF</sequence>
<dbReference type="PANTHER" id="PTHR38762">
    <property type="entry name" value="CRYPTIC OUTER MEMBRANE PORIN BGLH-RELATED"/>
    <property type="match status" value="1"/>
</dbReference>
<dbReference type="GO" id="GO:0015288">
    <property type="term" value="F:porin activity"/>
    <property type="evidence" value="ECO:0007669"/>
    <property type="project" value="UniProtKB-KW"/>
</dbReference>
<keyword evidence="8" id="KW-0472">Membrane</keyword>
<evidence type="ECO:0000256" key="5">
    <source>
        <dbReference type="ARBA" id="ARBA00022692"/>
    </source>
</evidence>